<evidence type="ECO:0000313" key="2">
    <source>
        <dbReference type="EMBL" id="TXL69869.1"/>
    </source>
</evidence>
<dbReference type="OrthoDB" id="26212at2"/>
<name>A0A5C8P812_9HYPH</name>
<sequence length="154" mass="17180">MTNLAHRQLPPSAQDAAIARVSRQVLSRYARQKRPLTLRVTDADQEKPIELPAGAVALLMDILEAMAAGRGVTLMPENAELTTVQAAEALNVSRPFLIKMLDDGTIPHRKVGKHRRIRMEDVIAYKTAIDREREAVLDQLVSDAQKQDMGYGRR</sequence>
<dbReference type="InterPro" id="IPR009061">
    <property type="entry name" value="DNA-bd_dom_put_sf"/>
</dbReference>
<evidence type="ECO:0000259" key="1">
    <source>
        <dbReference type="Pfam" id="PF12728"/>
    </source>
</evidence>
<accession>A0A5C8P812</accession>
<protein>
    <submittedName>
        <fullName evidence="2">Helix-turn-helix domain-containing protein</fullName>
    </submittedName>
</protein>
<feature type="domain" description="Helix-turn-helix" evidence="1">
    <location>
        <begin position="81"/>
        <end position="127"/>
    </location>
</feature>
<dbReference type="Proteomes" id="UP000321638">
    <property type="component" value="Unassembled WGS sequence"/>
</dbReference>
<dbReference type="InterPro" id="IPR010093">
    <property type="entry name" value="SinI_DNA-bd"/>
</dbReference>
<dbReference type="AlphaFoldDB" id="A0A5C8P812"/>
<dbReference type="Pfam" id="PF12728">
    <property type="entry name" value="HTH_17"/>
    <property type="match status" value="1"/>
</dbReference>
<dbReference type="SUPFAM" id="SSF46955">
    <property type="entry name" value="Putative DNA-binding domain"/>
    <property type="match status" value="1"/>
</dbReference>
<reference evidence="2 3" key="1">
    <citation type="submission" date="2019-06" db="EMBL/GenBank/DDBJ databases">
        <title>New taxonomy in bacterial strain CC-CFT640, isolated from vineyard.</title>
        <authorList>
            <person name="Lin S.-Y."/>
            <person name="Tsai C.-F."/>
            <person name="Young C.-C."/>
        </authorList>
    </citation>
    <scope>NUCLEOTIDE SEQUENCE [LARGE SCALE GENOMIC DNA]</scope>
    <source>
        <strain evidence="2 3">CC-CFT640</strain>
    </source>
</reference>
<proteinExistence type="predicted"/>
<organism evidence="2 3">
    <name type="scientific">Vineibacter terrae</name>
    <dbReference type="NCBI Taxonomy" id="2586908"/>
    <lineage>
        <taxon>Bacteria</taxon>
        <taxon>Pseudomonadati</taxon>
        <taxon>Pseudomonadota</taxon>
        <taxon>Alphaproteobacteria</taxon>
        <taxon>Hyphomicrobiales</taxon>
        <taxon>Vineibacter</taxon>
    </lineage>
</organism>
<dbReference type="InterPro" id="IPR041657">
    <property type="entry name" value="HTH_17"/>
</dbReference>
<evidence type="ECO:0000313" key="3">
    <source>
        <dbReference type="Proteomes" id="UP000321638"/>
    </source>
</evidence>
<dbReference type="NCBIfam" id="TIGR01764">
    <property type="entry name" value="excise"/>
    <property type="match status" value="1"/>
</dbReference>
<gene>
    <name evidence="2" type="ORF">FHP25_37190</name>
</gene>
<dbReference type="GO" id="GO:0003677">
    <property type="term" value="F:DNA binding"/>
    <property type="evidence" value="ECO:0007669"/>
    <property type="project" value="InterPro"/>
</dbReference>
<comment type="caution">
    <text evidence="2">The sequence shown here is derived from an EMBL/GenBank/DDBJ whole genome shotgun (WGS) entry which is preliminary data.</text>
</comment>
<dbReference type="RefSeq" id="WP_147852078.1">
    <property type="nucleotide sequence ID" value="NZ_VDUZ01000070.1"/>
</dbReference>
<keyword evidence="3" id="KW-1185">Reference proteome</keyword>
<dbReference type="EMBL" id="VDUZ01000070">
    <property type="protein sequence ID" value="TXL69869.1"/>
    <property type="molecule type" value="Genomic_DNA"/>
</dbReference>